<gene>
    <name evidence="2" type="ORF">ADN00_10385</name>
</gene>
<evidence type="ECO:0000313" key="2">
    <source>
        <dbReference type="EMBL" id="KPL76978.1"/>
    </source>
</evidence>
<proteinExistence type="predicted"/>
<reference evidence="2 3" key="1">
    <citation type="submission" date="2015-07" db="EMBL/GenBank/DDBJ databases">
        <title>Genome sequence of Ornatilinea apprima DSM 23815.</title>
        <authorList>
            <person name="Hemp J."/>
            <person name="Ward L.M."/>
            <person name="Pace L.A."/>
            <person name="Fischer W.W."/>
        </authorList>
    </citation>
    <scope>NUCLEOTIDE SEQUENCE [LARGE SCALE GENOMIC DNA]</scope>
    <source>
        <strain evidence="2 3">P3M-1</strain>
    </source>
</reference>
<feature type="transmembrane region" description="Helical" evidence="1">
    <location>
        <begin position="6"/>
        <end position="28"/>
    </location>
</feature>
<dbReference type="RefSeq" id="WP_075062931.1">
    <property type="nucleotide sequence ID" value="NZ_LGCL01000024.1"/>
</dbReference>
<evidence type="ECO:0008006" key="4">
    <source>
        <dbReference type="Google" id="ProtNLM"/>
    </source>
</evidence>
<keyword evidence="3" id="KW-1185">Reference proteome</keyword>
<dbReference type="OrthoDB" id="165490at2"/>
<keyword evidence="1" id="KW-1133">Transmembrane helix</keyword>
<keyword evidence="1" id="KW-0812">Transmembrane</keyword>
<sequence length="109" mass="11943">MDQQRVLIGLFGMLLVTYLPRVLPVLYLAGRTLPRAVEVWLRYVPPAVLAAMLLPALVMPNGTLDLSLNNLYWLAAIPAFGVAWKTRSLFAPVLTGMALVALARLLGWG</sequence>
<feature type="transmembrane region" description="Helical" evidence="1">
    <location>
        <begin position="40"/>
        <end position="60"/>
    </location>
</feature>
<dbReference type="EMBL" id="LGCL01000024">
    <property type="protein sequence ID" value="KPL76978.1"/>
    <property type="molecule type" value="Genomic_DNA"/>
</dbReference>
<feature type="transmembrane region" description="Helical" evidence="1">
    <location>
        <begin position="89"/>
        <end position="107"/>
    </location>
</feature>
<feature type="transmembrane region" description="Helical" evidence="1">
    <location>
        <begin position="66"/>
        <end position="84"/>
    </location>
</feature>
<accession>A0A0N8GN33</accession>
<organism evidence="2 3">
    <name type="scientific">Ornatilinea apprima</name>
    <dbReference type="NCBI Taxonomy" id="1134406"/>
    <lineage>
        <taxon>Bacteria</taxon>
        <taxon>Bacillati</taxon>
        <taxon>Chloroflexota</taxon>
        <taxon>Anaerolineae</taxon>
        <taxon>Anaerolineales</taxon>
        <taxon>Anaerolineaceae</taxon>
        <taxon>Ornatilinea</taxon>
    </lineage>
</organism>
<name>A0A0N8GN33_9CHLR</name>
<dbReference type="Proteomes" id="UP000050417">
    <property type="component" value="Unassembled WGS sequence"/>
</dbReference>
<comment type="caution">
    <text evidence="2">The sequence shown here is derived from an EMBL/GenBank/DDBJ whole genome shotgun (WGS) entry which is preliminary data.</text>
</comment>
<evidence type="ECO:0000313" key="3">
    <source>
        <dbReference type="Proteomes" id="UP000050417"/>
    </source>
</evidence>
<dbReference type="STRING" id="1134406.ADN00_10385"/>
<keyword evidence="1" id="KW-0472">Membrane</keyword>
<dbReference type="InterPro" id="IPR008407">
    <property type="entry name" value="Brnchd-chn_aa_trnsp_AzlD"/>
</dbReference>
<dbReference type="AlphaFoldDB" id="A0A0N8GN33"/>
<dbReference type="Pfam" id="PF05437">
    <property type="entry name" value="AzlD"/>
    <property type="match status" value="1"/>
</dbReference>
<protein>
    <recommendedName>
        <fullName evidence="4">Branched-chain amino acid ABC transporter</fullName>
    </recommendedName>
</protein>
<evidence type="ECO:0000256" key="1">
    <source>
        <dbReference type="SAM" id="Phobius"/>
    </source>
</evidence>